<feature type="compositionally biased region" description="Acidic residues" evidence="8">
    <location>
        <begin position="64"/>
        <end position="75"/>
    </location>
</feature>
<dbReference type="OrthoDB" id="273123at2759"/>
<dbReference type="Pfam" id="PF22379">
    <property type="entry name" value="OB_MCM10"/>
    <property type="match status" value="1"/>
</dbReference>
<evidence type="ECO:0000259" key="9">
    <source>
        <dbReference type="Pfam" id="PF09329"/>
    </source>
</evidence>
<feature type="compositionally biased region" description="Basic and acidic residues" evidence="8">
    <location>
        <begin position="217"/>
        <end position="248"/>
    </location>
</feature>
<feature type="compositionally biased region" description="Basic and acidic residues" evidence="8">
    <location>
        <begin position="261"/>
        <end position="278"/>
    </location>
</feature>
<keyword evidence="3" id="KW-0235">DNA replication</keyword>
<feature type="region of interest" description="Disordered" evidence="8">
    <location>
        <begin position="92"/>
        <end position="329"/>
    </location>
</feature>
<comment type="subcellular location">
    <subcellularLocation>
        <location evidence="1">Nucleus</location>
    </subcellularLocation>
</comment>
<dbReference type="PANTHER" id="PTHR13454:SF11">
    <property type="entry name" value="PROTEIN MCM10 HOMOLOG"/>
    <property type="match status" value="1"/>
</dbReference>
<feature type="compositionally biased region" description="Low complexity" evidence="8">
    <location>
        <begin position="193"/>
        <end position="211"/>
    </location>
</feature>
<accession>W9Y250</accession>
<dbReference type="InterPro" id="IPR055065">
    <property type="entry name" value="OB_MCM10"/>
</dbReference>
<reference evidence="11 12" key="1">
    <citation type="submission" date="2013-03" db="EMBL/GenBank/DDBJ databases">
        <title>The Genome Sequence of Capronia epimyces CBS 606.96.</title>
        <authorList>
            <consortium name="The Broad Institute Genomics Platform"/>
            <person name="Cuomo C."/>
            <person name="de Hoog S."/>
            <person name="Gorbushina A."/>
            <person name="Walker B."/>
            <person name="Young S.K."/>
            <person name="Zeng Q."/>
            <person name="Gargeya S."/>
            <person name="Fitzgerald M."/>
            <person name="Haas B."/>
            <person name="Abouelleil A."/>
            <person name="Allen A.W."/>
            <person name="Alvarado L."/>
            <person name="Arachchi H.M."/>
            <person name="Berlin A.M."/>
            <person name="Chapman S.B."/>
            <person name="Gainer-Dewar J."/>
            <person name="Goldberg J."/>
            <person name="Griggs A."/>
            <person name="Gujja S."/>
            <person name="Hansen M."/>
            <person name="Howarth C."/>
            <person name="Imamovic A."/>
            <person name="Ireland A."/>
            <person name="Larimer J."/>
            <person name="McCowan C."/>
            <person name="Murphy C."/>
            <person name="Pearson M."/>
            <person name="Poon T.W."/>
            <person name="Priest M."/>
            <person name="Roberts A."/>
            <person name="Saif S."/>
            <person name="Shea T."/>
            <person name="Sisk P."/>
            <person name="Sykes S."/>
            <person name="Wortman J."/>
            <person name="Nusbaum C."/>
            <person name="Birren B."/>
        </authorList>
    </citation>
    <scope>NUCLEOTIDE SEQUENCE [LARGE SCALE GENOMIC DNA]</scope>
    <source>
        <strain evidence="11 12">CBS 606.96</strain>
    </source>
</reference>
<dbReference type="InterPro" id="IPR012340">
    <property type="entry name" value="NA-bd_OB-fold"/>
</dbReference>
<dbReference type="HOGENOM" id="CLU_011047_0_0_1"/>
<feature type="domain" description="MCM10 OB-fold" evidence="10">
    <location>
        <begin position="429"/>
        <end position="493"/>
    </location>
</feature>
<dbReference type="GO" id="GO:0008270">
    <property type="term" value="F:zinc ion binding"/>
    <property type="evidence" value="ECO:0007669"/>
    <property type="project" value="UniProtKB-KW"/>
</dbReference>
<gene>
    <name evidence="11" type="ORF">A1O3_03806</name>
</gene>
<dbReference type="InterPro" id="IPR015408">
    <property type="entry name" value="Znf_Mcm10/DnaG"/>
</dbReference>
<dbReference type="PANTHER" id="PTHR13454">
    <property type="entry name" value="PROTEIN MCM10 HOMOLOG"/>
    <property type="match status" value="1"/>
</dbReference>
<keyword evidence="4" id="KW-0479">Metal-binding</keyword>
<feature type="region of interest" description="Disordered" evidence="8">
    <location>
        <begin position="680"/>
        <end position="761"/>
    </location>
</feature>
<evidence type="ECO:0000256" key="8">
    <source>
        <dbReference type="SAM" id="MobiDB-lite"/>
    </source>
</evidence>
<evidence type="ECO:0000256" key="5">
    <source>
        <dbReference type="ARBA" id="ARBA00022771"/>
    </source>
</evidence>
<feature type="compositionally biased region" description="Polar residues" evidence="8">
    <location>
        <begin position="681"/>
        <end position="690"/>
    </location>
</feature>
<evidence type="ECO:0000256" key="6">
    <source>
        <dbReference type="ARBA" id="ARBA00022833"/>
    </source>
</evidence>
<feature type="region of interest" description="Disordered" evidence="8">
    <location>
        <begin position="1"/>
        <end position="75"/>
    </location>
</feature>
<feature type="compositionally biased region" description="Polar residues" evidence="8">
    <location>
        <begin position="29"/>
        <end position="44"/>
    </location>
</feature>
<dbReference type="EMBL" id="AMGY01000003">
    <property type="protein sequence ID" value="EXJ86852.1"/>
    <property type="molecule type" value="Genomic_DNA"/>
</dbReference>
<evidence type="ECO:0000256" key="4">
    <source>
        <dbReference type="ARBA" id="ARBA00022723"/>
    </source>
</evidence>
<comment type="caution">
    <text evidence="11">The sequence shown here is derived from an EMBL/GenBank/DDBJ whole genome shotgun (WGS) entry which is preliminary data.</text>
</comment>
<organism evidence="11 12">
    <name type="scientific">Capronia epimyces CBS 606.96</name>
    <dbReference type="NCBI Taxonomy" id="1182542"/>
    <lineage>
        <taxon>Eukaryota</taxon>
        <taxon>Fungi</taxon>
        <taxon>Dikarya</taxon>
        <taxon>Ascomycota</taxon>
        <taxon>Pezizomycotina</taxon>
        <taxon>Eurotiomycetes</taxon>
        <taxon>Chaetothyriomycetidae</taxon>
        <taxon>Chaetothyriales</taxon>
        <taxon>Herpotrichiellaceae</taxon>
        <taxon>Capronia</taxon>
    </lineage>
</organism>
<evidence type="ECO:0000256" key="3">
    <source>
        <dbReference type="ARBA" id="ARBA00022705"/>
    </source>
</evidence>
<evidence type="ECO:0000259" key="10">
    <source>
        <dbReference type="Pfam" id="PF22379"/>
    </source>
</evidence>
<dbReference type="Gene3D" id="2.40.50.140">
    <property type="entry name" value="Nucleic acid-binding proteins"/>
    <property type="match status" value="1"/>
</dbReference>
<keyword evidence="7" id="KW-0539">Nucleus</keyword>
<evidence type="ECO:0000313" key="12">
    <source>
        <dbReference type="Proteomes" id="UP000019478"/>
    </source>
</evidence>
<name>W9Y250_9EURO</name>
<evidence type="ECO:0000256" key="1">
    <source>
        <dbReference type="ARBA" id="ARBA00004123"/>
    </source>
</evidence>
<protein>
    <submittedName>
        <fullName evidence="11">Uncharacterized protein</fullName>
    </submittedName>
</protein>
<keyword evidence="12" id="KW-1185">Reference proteome</keyword>
<feature type="compositionally biased region" description="Low complexity" evidence="8">
    <location>
        <begin position="12"/>
        <end position="21"/>
    </location>
</feature>
<feature type="region of interest" description="Disordered" evidence="8">
    <location>
        <begin position="777"/>
        <end position="817"/>
    </location>
</feature>
<dbReference type="Pfam" id="PF09329">
    <property type="entry name" value="zf-primase"/>
    <property type="match status" value="1"/>
</dbReference>
<sequence>MSDDVPWPPSSPRAALLSSPSGRRKYEAYQNSYSPVKRSATTPNLLDRLRAARKDKEYPSPDQSMEEDVEEDEETLQLKLAAIEARLKLKKLQQNKARAATPGKESSRPSSAHGPASGVSKPSSRLREPLLEPAKVEVAVSPTRRPPPAVQQRSPRRVLLGIDKGVRGGDVSLRRANTIAGVTRPRAELGGTSSSRPSSRSSAFGSARAAATLKSTFSEDSKRKTFGERMGDARERIKTLEQRRETSSRSRSKGFGLDQAELDKYRLEAEESRSREPPRSPPGMHQHQAYSRDDIVSTAREAISGTRLPKMKQAKPGVQASSSSQDSDTVVFPQADSSLFEGFSQLHLSSRILPHSFLKRTLPTDKFTIYRIPDLLRQVKSPDFELPDSVCDYVICGVIASKSSPMDHKAPAPDSSTVGTKDWERQWEDGSNNQRRFMVLTLTDLKWTVDLYLFGTALPRYHRLTPGTVVAILNPGIMPPKHGKTDTGAFSLTMHNGDDTILEIGTARDLGHCKTVKKDGKECGSWVNSSKTEICEWHLNAQLNKTRASRMGVNTGTNGFGGTGANSRRFFDKTASNRGNNGLLPRDGHRYDRDTGSHFYISRSNTGSLPGERRTGAGGGGIGLGLDDDDPFIPEGQLSRDRDARLRKHFATQEKEREIAEKLGSGRYAGFGGAGAEYLRQKTQSQPQSRAVSAGGGVSSKNPAGGAHPRRPLQEEEKALRPSAGGADKVKSSSQRGAMLSAEVMDPLARGGLSRKRTATDVRLSPVKKKTRFVTPRGIREAGRESLGVPVSGGGLATVSAQPDGSGSGSDDELEIV</sequence>
<comment type="similarity">
    <text evidence="2">Belongs to the MCM10 family.</text>
</comment>
<keyword evidence="6" id="KW-0862">Zinc</keyword>
<dbReference type="GO" id="GO:0003688">
    <property type="term" value="F:DNA replication origin binding"/>
    <property type="evidence" value="ECO:0007669"/>
    <property type="project" value="TreeGrafter"/>
</dbReference>
<feature type="compositionally biased region" description="Basic and acidic residues" evidence="8">
    <location>
        <begin position="47"/>
        <end position="59"/>
    </location>
</feature>
<dbReference type="InterPro" id="IPR040184">
    <property type="entry name" value="Mcm10"/>
</dbReference>
<dbReference type="GeneID" id="19167931"/>
<dbReference type="GO" id="GO:0003697">
    <property type="term" value="F:single-stranded DNA binding"/>
    <property type="evidence" value="ECO:0007669"/>
    <property type="project" value="InterPro"/>
</dbReference>
<keyword evidence="5" id="KW-0863">Zinc-finger</keyword>
<dbReference type="GO" id="GO:0006270">
    <property type="term" value="P:DNA replication initiation"/>
    <property type="evidence" value="ECO:0007669"/>
    <property type="project" value="InterPro"/>
</dbReference>
<feature type="compositionally biased region" description="Pro residues" evidence="8">
    <location>
        <begin position="1"/>
        <end position="11"/>
    </location>
</feature>
<evidence type="ECO:0000313" key="11">
    <source>
        <dbReference type="EMBL" id="EXJ86852.1"/>
    </source>
</evidence>
<proteinExistence type="inferred from homology"/>
<dbReference type="STRING" id="1182542.W9Y250"/>
<dbReference type="RefSeq" id="XP_007732131.1">
    <property type="nucleotide sequence ID" value="XM_007733941.1"/>
</dbReference>
<evidence type="ECO:0000256" key="2">
    <source>
        <dbReference type="ARBA" id="ARBA00009679"/>
    </source>
</evidence>
<dbReference type="Proteomes" id="UP000019478">
    <property type="component" value="Unassembled WGS sequence"/>
</dbReference>
<feature type="domain" description="Zinc finger Mcm10/DnaG-type" evidence="9">
    <location>
        <begin position="505"/>
        <end position="550"/>
    </location>
</feature>
<feature type="compositionally biased region" description="Polar residues" evidence="8">
    <location>
        <begin position="319"/>
        <end position="328"/>
    </location>
</feature>
<dbReference type="GO" id="GO:0043596">
    <property type="term" value="C:nuclear replication fork"/>
    <property type="evidence" value="ECO:0007669"/>
    <property type="project" value="TreeGrafter"/>
</dbReference>
<feature type="region of interest" description="Disordered" evidence="8">
    <location>
        <begin position="601"/>
        <end position="643"/>
    </location>
</feature>
<evidence type="ECO:0000256" key="7">
    <source>
        <dbReference type="ARBA" id="ARBA00023242"/>
    </source>
</evidence>
<dbReference type="eggNOG" id="KOG3056">
    <property type="taxonomic scope" value="Eukaryota"/>
</dbReference>
<dbReference type="AlphaFoldDB" id="W9Y250"/>